<keyword evidence="3" id="KW-1185">Reference proteome</keyword>
<keyword evidence="1" id="KW-0472">Membrane</keyword>
<evidence type="ECO:0000256" key="1">
    <source>
        <dbReference type="SAM" id="Phobius"/>
    </source>
</evidence>
<dbReference type="STRING" id="228957.SAMN04488008_103291"/>
<evidence type="ECO:0000313" key="2">
    <source>
        <dbReference type="EMBL" id="SEL27679.1"/>
    </source>
</evidence>
<dbReference type="AlphaFoldDB" id="A0A1H7NWJ9"/>
<feature type="transmembrane region" description="Helical" evidence="1">
    <location>
        <begin position="308"/>
        <end position="330"/>
    </location>
</feature>
<name>A0A1H7NWJ9_9FLAO</name>
<feature type="transmembrane region" description="Helical" evidence="1">
    <location>
        <begin position="278"/>
        <end position="302"/>
    </location>
</feature>
<proteinExistence type="predicted"/>
<gene>
    <name evidence="2" type="ORF">SAMN04488008_103291</name>
</gene>
<feature type="transmembrane region" description="Helical" evidence="1">
    <location>
        <begin position="236"/>
        <end position="257"/>
    </location>
</feature>
<keyword evidence="1" id="KW-0812">Transmembrane</keyword>
<reference evidence="3" key="1">
    <citation type="submission" date="2016-10" db="EMBL/GenBank/DDBJ databases">
        <authorList>
            <person name="Varghese N."/>
            <person name="Submissions S."/>
        </authorList>
    </citation>
    <scope>NUCLEOTIDE SEQUENCE [LARGE SCALE GENOMIC DNA]</scope>
    <source>
        <strain evidence="3">DSM 16471</strain>
    </source>
</reference>
<dbReference type="Proteomes" id="UP000198990">
    <property type="component" value="Unassembled WGS sequence"/>
</dbReference>
<dbReference type="InterPro" id="IPR007607">
    <property type="entry name" value="BacA/B"/>
</dbReference>
<dbReference type="EMBL" id="FNZN01000003">
    <property type="protein sequence ID" value="SEL27679.1"/>
    <property type="molecule type" value="Genomic_DNA"/>
</dbReference>
<feature type="transmembrane region" description="Helical" evidence="1">
    <location>
        <begin position="337"/>
        <end position="359"/>
    </location>
</feature>
<keyword evidence="1" id="KW-1133">Transmembrane helix</keyword>
<sequence length="393" mass="43143">MRTLLLRFTLLFTIVTIAQHERGKDIMISEHQKDDIYLAGENIDINAVVHGDMVLAGSKITIRDTIYQDLIVAGGEVIVKGYVADDIRAAGGKLTIDSEVGDDVIVAGGEVFITKNAIIHGNLINFSGDIEMNGEVMGTIKSYSGKLIINGIINKEAELFGEEILINGEIKGTSKLAASSITIGENAKFHENVHYWSEENKVDFKNSLIGATANFDETLMGDREEFSWKGFGIAALGFWLFYLFSAFLVIVLLNWAFGNFFSTAASYLNNTLFKSLGYGAIYLIGVPFLVIALIVIIIGIPIGLFLGGFYVFSLLFGHLITALLIAYYLGKKADKQWNFWSLALLALGIASVIRLLTFIPFLGTLLSFVVIAMAYGLIIYTLLQKNAALKFEN</sequence>
<accession>A0A1H7NWJ9</accession>
<dbReference type="OrthoDB" id="1172790at2"/>
<dbReference type="Pfam" id="PF04519">
    <property type="entry name" value="Bactofilin"/>
    <property type="match status" value="1"/>
</dbReference>
<evidence type="ECO:0000313" key="3">
    <source>
        <dbReference type="Proteomes" id="UP000198990"/>
    </source>
</evidence>
<dbReference type="RefSeq" id="WP_091622577.1">
    <property type="nucleotide sequence ID" value="NZ_FNZN01000003.1"/>
</dbReference>
<feature type="transmembrane region" description="Helical" evidence="1">
    <location>
        <begin position="365"/>
        <end position="383"/>
    </location>
</feature>
<protein>
    <submittedName>
        <fullName evidence="2">Polymer-forming protein</fullName>
    </submittedName>
</protein>
<organism evidence="2 3">
    <name type="scientific">Maribacter orientalis</name>
    <dbReference type="NCBI Taxonomy" id="228957"/>
    <lineage>
        <taxon>Bacteria</taxon>
        <taxon>Pseudomonadati</taxon>
        <taxon>Bacteroidota</taxon>
        <taxon>Flavobacteriia</taxon>
        <taxon>Flavobacteriales</taxon>
        <taxon>Flavobacteriaceae</taxon>
        <taxon>Maribacter</taxon>
    </lineage>
</organism>